<evidence type="ECO:0000313" key="1">
    <source>
        <dbReference type="EMBL" id="TNJ28534.1"/>
    </source>
</evidence>
<sequence>MQDLVSRLATFSPSASDDVFRALTRELHQAVGVAHKALTDMSVGYQVLNDLGGAVITHILQPTPLPLPEIAQFDERPAATKLALAGLQLIHFLILQAYGQTHKQHFSPFKEQLKTRIVDQYYEYDKEKALFNMPTPLRAKLSATFHTAYISCLTTLYGLIINSDYKRTILRVIYTTTHICDYLALRVRVTERAQRAPPFGNPSGATSIIFACLSFLESGRCDELIDSRTGYATNREQLKSLERDQKHYESALFICQTYGIMLDTQERQKQELRGLIGLTKHLATLTPSFDTVLTYYRAERRNLKACWTMCTHLMKIAIDSASAIATDFFASIECPFVKVRTDMAVDRAADLIAMTLFALNSLSETVGTQTVYPLDPELTLMHQPFTLLCVELETYAPEQTKELAEYALQRLVNDPLYVPSLICGIRKAPGNSRRHIFQALNEILEGSLQEGRSLTKEALLSVVSLSLSCLHLGGEVPNAHTTLLNALKHVYMGKEAYANMMIVLFAAYRPHLDFLLDGLENELKASPNSALEPRVQEAILVLICLCITERGLSIFQRVFTDIPPIRFTLPYINSFDYSYVTRVLSFIDEAEGTISSTMEGELNGAVKYILSTTPEYVRRLEATRGAILQKTYEKIHESLKRNDVNEMLIQIIVSRLPQMPVFQTAVVHERLLLLSLYIESPTTLSLVRPLLENDYLMTCTLLLKLPEELLGSILSAPEVSESIVRAIVHLTETIHHVWSQENSSLKAVEYELDSLREAVRQGCTVIKGRKVSGGEADQRIPVVKAALKHCQERIRRFDETHSQITYQLIDKSTNEEFMGRYSQAGDILRRAQLLGSVTVYTNAVIDRVTGLVGCYGLPAYQAVIKGIFSAENLIPPAQMMERLQKIAQANPEGAKLAAWIREAL</sequence>
<dbReference type="VEuPathDB" id="GiardiaDB:GMRT_11920"/>
<comment type="caution">
    <text evidence="1">The sequence shown here is derived from an EMBL/GenBank/DDBJ whole genome shotgun (WGS) entry which is preliminary data.</text>
</comment>
<dbReference type="AlphaFoldDB" id="A0A4Z1SRJ5"/>
<keyword evidence="2" id="KW-1185">Reference proteome</keyword>
<name>A0A4Z1SRJ5_GIAMU</name>
<proteinExistence type="predicted"/>
<evidence type="ECO:0000313" key="2">
    <source>
        <dbReference type="Proteomes" id="UP000315496"/>
    </source>
</evidence>
<gene>
    <name evidence="1" type="ORF">GMRT_11920</name>
</gene>
<reference evidence="1 2" key="1">
    <citation type="submission" date="2019-05" db="EMBL/GenBank/DDBJ databases">
        <title>The compact genome of Giardia muris reveals important steps in the evolution of intestinal protozoan parasites.</title>
        <authorList>
            <person name="Xu F."/>
            <person name="Jimenez-Gonzalez A."/>
            <person name="Einarsson E."/>
            <person name="Astvaldsson A."/>
            <person name="Peirasmaki D."/>
            <person name="Eckmann L."/>
            <person name="Andersson J.O."/>
            <person name="Svard S.G."/>
            <person name="Jerlstrom-Hultqvist J."/>
        </authorList>
    </citation>
    <scope>NUCLEOTIDE SEQUENCE [LARGE SCALE GENOMIC DNA]</scope>
    <source>
        <strain evidence="1 2">Roberts-Thomson</strain>
    </source>
</reference>
<dbReference type="EMBL" id="VDLU01000002">
    <property type="protein sequence ID" value="TNJ28534.1"/>
    <property type="molecule type" value="Genomic_DNA"/>
</dbReference>
<protein>
    <submittedName>
        <fullName evidence="1">Uncharacterized protein</fullName>
    </submittedName>
</protein>
<accession>A0A4Z1SRJ5</accession>
<organism evidence="1 2">
    <name type="scientific">Giardia muris</name>
    <dbReference type="NCBI Taxonomy" id="5742"/>
    <lineage>
        <taxon>Eukaryota</taxon>
        <taxon>Metamonada</taxon>
        <taxon>Diplomonadida</taxon>
        <taxon>Hexamitidae</taxon>
        <taxon>Giardiinae</taxon>
        <taxon>Giardia</taxon>
    </lineage>
</organism>
<dbReference type="Proteomes" id="UP000315496">
    <property type="component" value="Chromosome 2"/>
</dbReference>